<proteinExistence type="inferred from homology"/>
<dbReference type="EMBL" id="BMXA01000001">
    <property type="protein sequence ID" value="GHA00148.1"/>
    <property type="molecule type" value="Genomic_DNA"/>
</dbReference>
<dbReference type="InterPro" id="IPR050570">
    <property type="entry name" value="Cell_wall_metabolism_enzyme"/>
</dbReference>
<dbReference type="AlphaFoldDB" id="A0A918RI76"/>
<evidence type="ECO:0000256" key="1">
    <source>
        <dbReference type="ARBA" id="ARBA00038420"/>
    </source>
</evidence>
<evidence type="ECO:0000313" key="4">
    <source>
        <dbReference type="EMBL" id="GHA00148.1"/>
    </source>
</evidence>
<dbReference type="SMART" id="SM00257">
    <property type="entry name" value="LysM"/>
    <property type="match status" value="1"/>
</dbReference>
<reference evidence="4" key="1">
    <citation type="journal article" date="2014" name="Int. J. Syst. Evol. Microbiol.">
        <title>Complete genome sequence of Corynebacterium casei LMG S-19264T (=DSM 44701T), isolated from a smear-ripened cheese.</title>
        <authorList>
            <consortium name="US DOE Joint Genome Institute (JGI-PGF)"/>
            <person name="Walter F."/>
            <person name="Albersmeier A."/>
            <person name="Kalinowski J."/>
            <person name="Ruckert C."/>
        </authorList>
    </citation>
    <scope>NUCLEOTIDE SEQUENCE</scope>
    <source>
        <strain evidence="4">KCTC 12711</strain>
    </source>
</reference>
<feature type="domain" description="LysM" evidence="3">
    <location>
        <begin position="20"/>
        <end position="64"/>
    </location>
</feature>
<feature type="compositionally biased region" description="Basic residues" evidence="2">
    <location>
        <begin position="79"/>
        <end position="89"/>
    </location>
</feature>
<reference evidence="4" key="2">
    <citation type="submission" date="2020-09" db="EMBL/GenBank/DDBJ databases">
        <authorList>
            <person name="Sun Q."/>
            <person name="Kim S."/>
        </authorList>
    </citation>
    <scope>NUCLEOTIDE SEQUENCE</scope>
    <source>
        <strain evidence="4">KCTC 12711</strain>
    </source>
</reference>
<gene>
    <name evidence="4" type="ORF">GCM10008090_06030</name>
</gene>
<evidence type="ECO:0000313" key="5">
    <source>
        <dbReference type="Proteomes" id="UP000614811"/>
    </source>
</evidence>
<dbReference type="Pfam" id="PF01551">
    <property type="entry name" value="Peptidase_M23"/>
    <property type="match status" value="1"/>
</dbReference>
<dbReference type="Pfam" id="PF01476">
    <property type="entry name" value="LysM"/>
    <property type="match status" value="1"/>
</dbReference>
<dbReference type="GO" id="GO:0004222">
    <property type="term" value="F:metalloendopeptidase activity"/>
    <property type="evidence" value="ECO:0007669"/>
    <property type="project" value="TreeGrafter"/>
</dbReference>
<protein>
    <submittedName>
        <fullName evidence="4">Peptidase</fullName>
    </submittedName>
</protein>
<dbReference type="SUPFAM" id="SSF51261">
    <property type="entry name" value="Duplicated hybrid motif"/>
    <property type="match status" value="1"/>
</dbReference>
<dbReference type="InterPro" id="IPR016047">
    <property type="entry name" value="M23ase_b-sheet_dom"/>
</dbReference>
<dbReference type="CDD" id="cd00118">
    <property type="entry name" value="LysM"/>
    <property type="match status" value="1"/>
</dbReference>
<dbReference type="Gene3D" id="3.10.350.10">
    <property type="entry name" value="LysM domain"/>
    <property type="match status" value="1"/>
</dbReference>
<dbReference type="PANTHER" id="PTHR21666">
    <property type="entry name" value="PEPTIDASE-RELATED"/>
    <property type="match status" value="1"/>
</dbReference>
<dbReference type="PANTHER" id="PTHR21666:SF263">
    <property type="entry name" value="MUREIN HYDROLASE ACTIVATOR NLPD"/>
    <property type="match status" value="1"/>
</dbReference>
<dbReference type="Gene3D" id="2.70.70.10">
    <property type="entry name" value="Glucose Permease (Domain IIA)"/>
    <property type="match status" value="1"/>
</dbReference>
<comment type="caution">
    <text evidence="4">The sequence shown here is derived from an EMBL/GenBank/DDBJ whole genome shotgun (WGS) entry which is preliminary data.</text>
</comment>
<dbReference type="Proteomes" id="UP000614811">
    <property type="component" value="Unassembled WGS sequence"/>
</dbReference>
<feature type="region of interest" description="Disordered" evidence="2">
    <location>
        <begin position="79"/>
        <end position="134"/>
    </location>
</feature>
<accession>A0A918RI76</accession>
<evidence type="ECO:0000256" key="2">
    <source>
        <dbReference type="SAM" id="MobiDB-lite"/>
    </source>
</evidence>
<dbReference type="InterPro" id="IPR011055">
    <property type="entry name" value="Dup_hybrid_motif"/>
</dbReference>
<dbReference type="GO" id="GO:0009279">
    <property type="term" value="C:cell outer membrane"/>
    <property type="evidence" value="ECO:0007669"/>
    <property type="project" value="TreeGrafter"/>
</dbReference>
<evidence type="ECO:0000259" key="3">
    <source>
        <dbReference type="PROSITE" id="PS51782"/>
    </source>
</evidence>
<dbReference type="GO" id="GO:0032153">
    <property type="term" value="C:cell division site"/>
    <property type="evidence" value="ECO:0007669"/>
    <property type="project" value="TreeGrafter"/>
</dbReference>
<organism evidence="4 5">
    <name type="scientific">Arenicella chitinivorans</name>
    <dbReference type="NCBI Taxonomy" id="1329800"/>
    <lineage>
        <taxon>Bacteria</taxon>
        <taxon>Pseudomonadati</taxon>
        <taxon>Pseudomonadota</taxon>
        <taxon>Gammaproteobacteria</taxon>
        <taxon>Arenicellales</taxon>
        <taxon>Arenicellaceae</taxon>
        <taxon>Arenicella</taxon>
    </lineage>
</organism>
<dbReference type="PROSITE" id="PS51782">
    <property type="entry name" value="LYSM"/>
    <property type="match status" value="1"/>
</dbReference>
<feature type="compositionally biased region" description="Low complexity" evidence="2">
    <location>
        <begin position="116"/>
        <end position="134"/>
    </location>
</feature>
<comment type="similarity">
    <text evidence="1">Belongs to the E.coli NlpD/Haemophilus LppB family.</text>
</comment>
<name>A0A918RI76_9GAMM</name>
<dbReference type="InterPro" id="IPR036779">
    <property type="entry name" value="LysM_dom_sf"/>
</dbReference>
<dbReference type="InterPro" id="IPR018392">
    <property type="entry name" value="LysM"/>
</dbReference>
<dbReference type="CDD" id="cd12797">
    <property type="entry name" value="M23_peptidase"/>
    <property type="match status" value="1"/>
</dbReference>
<keyword evidence="5" id="KW-1185">Reference proteome</keyword>
<sequence length="253" mass="27886">MEERSVLTVRQETEALGGQLIRFVQPGDTLYSISFALGLDVNKLAAWNRIQDTSKLRVGQRIRLTEPIGFTYPITKKAVKRTPSKRKKASASASSHKPVVTPKAPATRNDSVPEKTTSTTVSTSTSKPTTGTFSWQWPTRGTVVETFNAAKGQQGVDILTNAGEAVVATQAGEVVYVGNSLKGYGNLIIVKHSDTYLSAYAHNEHIYVQEGQRIQQQQKIASVGRNNKRQTALHFQIRKHGKPVDPMKFLPKQ</sequence>